<evidence type="ECO:0000313" key="15">
    <source>
        <dbReference type="Proteomes" id="UP000233350"/>
    </source>
</evidence>
<dbReference type="FunFam" id="1.10.287.3510:FF:000001">
    <property type="entry name" value="NADH-quinone oxidoreductase subunit K"/>
    <property type="match status" value="1"/>
</dbReference>
<organism evidence="14 15">
    <name type="scientific">Helicobacter winghamensis</name>
    <dbReference type="NCBI Taxonomy" id="157268"/>
    <lineage>
        <taxon>Bacteria</taxon>
        <taxon>Pseudomonadati</taxon>
        <taxon>Campylobacterota</taxon>
        <taxon>Epsilonproteobacteria</taxon>
        <taxon>Campylobacterales</taxon>
        <taxon>Helicobacteraceae</taxon>
        <taxon>Helicobacter</taxon>
    </lineage>
</organism>
<evidence type="ECO:0000256" key="12">
    <source>
        <dbReference type="ARBA" id="ARBA00023136"/>
    </source>
</evidence>
<keyword evidence="15" id="KW-1185">Reference proteome</keyword>
<keyword evidence="5 13" id="KW-1003">Cell membrane</keyword>
<keyword evidence="8 13" id="KW-0874">Quinone</keyword>
<evidence type="ECO:0000256" key="13">
    <source>
        <dbReference type="HAMAP-Rule" id="MF_01456"/>
    </source>
</evidence>
<dbReference type="NCBIfam" id="NF004323">
    <property type="entry name" value="PRK05715.1-5"/>
    <property type="match status" value="1"/>
</dbReference>
<comment type="caution">
    <text evidence="14">The sequence shown here is derived from an EMBL/GenBank/DDBJ whole genome shotgun (WGS) entry which is preliminary data.</text>
</comment>
<keyword evidence="11 13" id="KW-0520">NAD</keyword>
<dbReference type="PANTHER" id="PTHR11434">
    <property type="entry name" value="NADH-UBIQUINONE OXIDOREDUCTASE SUBUNIT ND4L"/>
    <property type="match status" value="1"/>
</dbReference>
<dbReference type="RefSeq" id="WP_006802550.1">
    <property type="nucleotide sequence ID" value="NZ_CABKOI010000020.1"/>
</dbReference>
<dbReference type="GO" id="GO:0048038">
    <property type="term" value="F:quinone binding"/>
    <property type="evidence" value="ECO:0007669"/>
    <property type="project" value="UniProtKB-KW"/>
</dbReference>
<evidence type="ECO:0000256" key="10">
    <source>
        <dbReference type="ARBA" id="ARBA00022989"/>
    </source>
</evidence>
<comment type="similarity">
    <text evidence="3 13">Belongs to the complex I subunit 4L family.</text>
</comment>
<dbReference type="AlphaFoldDB" id="A0A2N3PIA1"/>
<protein>
    <recommendedName>
        <fullName evidence="13">NADH-quinone oxidoreductase subunit K</fullName>
        <ecNumber evidence="13">7.1.1.-</ecNumber>
    </recommendedName>
    <alternativeName>
        <fullName evidence="13">NADH dehydrogenase I subunit K</fullName>
    </alternativeName>
    <alternativeName>
        <fullName evidence="13">NDH-1 subunit K</fullName>
    </alternativeName>
</protein>
<dbReference type="GO" id="GO:0050136">
    <property type="term" value="F:NADH dehydrogenase (quinone) (non-electrogenic) activity"/>
    <property type="evidence" value="ECO:0007669"/>
    <property type="project" value="UniProtKB-UniRule"/>
</dbReference>
<dbReference type="GO" id="GO:0005886">
    <property type="term" value="C:plasma membrane"/>
    <property type="evidence" value="ECO:0007669"/>
    <property type="project" value="UniProtKB-SubCell"/>
</dbReference>
<dbReference type="EMBL" id="MBPK01000043">
    <property type="protein sequence ID" value="PKT80385.1"/>
    <property type="molecule type" value="Genomic_DNA"/>
</dbReference>
<comment type="catalytic activity">
    <reaction evidence="13">
        <text>a quinone + NADH + 5 H(+)(in) = a quinol + NAD(+) + 4 H(+)(out)</text>
        <dbReference type="Rhea" id="RHEA:57888"/>
        <dbReference type="ChEBI" id="CHEBI:15378"/>
        <dbReference type="ChEBI" id="CHEBI:24646"/>
        <dbReference type="ChEBI" id="CHEBI:57540"/>
        <dbReference type="ChEBI" id="CHEBI:57945"/>
        <dbReference type="ChEBI" id="CHEBI:132124"/>
    </reaction>
</comment>
<evidence type="ECO:0000256" key="2">
    <source>
        <dbReference type="ARBA" id="ARBA00004141"/>
    </source>
</evidence>
<dbReference type="EC" id="7.1.1.-" evidence="13"/>
<evidence type="ECO:0000256" key="3">
    <source>
        <dbReference type="ARBA" id="ARBA00010519"/>
    </source>
</evidence>
<dbReference type="STRING" id="556267.HWAG_00854"/>
<proteinExistence type="inferred from homology"/>
<dbReference type="NCBIfam" id="NF004320">
    <property type="entry name" value="PRK05715.1-2"/>
    <property type="match status" value="1"/>
</dbReference>
<dbReference type="InterPro" id="IPR001133">
    <property type="entry name" value="NADH_UbQ_OxRdtase_chain4L/K"/>
</dbReference>
<feature type="transmembrane region" description="Helical" evidence="13">
    <location>
        <begin position="30"/>
        <end position="54"/>
    </location>
</feature>
<evidence type="ECO:0000313" key="14">
    <source>
        <dbReference type="EMBL" id="PKT80385.1"/>
    </source>
</evidence>
<comment type="function">
    <text evidence="1 13">NDH-1 shuttles electrons from NADH, via FMN and iron-sulfur (Fe-S) centers, to quinones in the respiratory chain. The immediate electron acceptor for the enzyme in this species is believed to be ubiquinone. Couples the redox reaction to proton translocation (for every two electrons transferred, four hydrogen ions are translocated across the cytoplasmic membrane), and thus conserves the redox energy in a proton gradient.</text>
</comment>
<dbReference type="GeneID" id="97290101"/>
<comment type="subcellular location">
    <subcellularLocation>
        <location evidence="13">Cell membrane</location>
        <topology evidence="13">Multi-pass membrane protein</topology>
    </subcellularLocation>
    <subcellularLocation>
        <location evidence="2">Membrane</location>
        <topology evidence="2">Multi-pass membrane protein</topology>
    </subcellularLocation>
</comment>
<evidence type="ECO:0000256" key="8">
    <source>
        <dbReference type="ARBA" id="ARBA00022719"/>
    </source>
</evidence>
<name>A0A2N3PIA1_9HELI</name>
<dbReference type="Gene3D" id="1.10.287.3510">
    <property type="match status" value="1"/>
</dbReference>
<keyword evidence="9 13" id="KW-1278">Translocase</keyword>
<comment type="subunit">
    <text evidence="13">NDH-1 is composed of 14 different subunits. Subunits NuoA, H, J, K, L, M, N constitute the membrane sector of the complex.</text>
</comment>
<evidence type="ECO:0000256" key="1">
    <source>
        <dbReference type="ARBA" id="ARBA00002378"/>
    </source>
</evidence>
<keyword evidence="6" id="KW-0997">Cell inner membrane</keyword>
<evidence type="ECO:0000256" key="7">
    <source>
        <dbReference type="ARBA" id="ARBA00022692"/>
    </source>
</evidence>
<evidence type="ECO:0000256" key="4">
    <source>
        <dbReference type="ARBA" id="ARBA00022448"/>
    </source>
</evidence>
<evidence type="ECO:0000256" key="11">
    <source>
        <dbReference type="ARBA" id="ARBA00023027"/>
    </source>
</evidence>
<accession>A0A2N3PIA1</accession>
<keyword evidence="7 13" id="KW-0812">Transmembrane</keyword>
<dbReference type="PANTHER" id="PTHR11434:SF21">
    <property type="entry name" value="NADH DEHYDROGENASE SUBUNIT 4L-RELATED"/>
    <property type="match status" value="1"/>
</dbReference>
<sequence length="100" mass="11185">MITLNHYLMLSSLMFIIGVFGMLRRKNLLMLFFATEIILSSVSVGFVAVGRYLGDLNGQMFAFFLLAVAASEVAIGVGLLIAWYKKHHTLDLDRLKIMEG</sequence>
<evidence type="ECO:0000256" key="5">
    <source>
        <dbReference type="ARBA" id="ARBA00022475"/>
    </source>
</evidence>
<evidence type="ECO:0000256" key="9">
    <source>
        <dbReference type="ARBA" id="ARBA00022967"/>
    </source>
</evidence>
<feature type="transmembrane region" description="Helical" evidence="13">
    <location>
        <begin position="6"/>
        <end position="23"/>
    </location>
</feature>
<keyword evidence="4 13" id="KW-0813">Transport</keyword>
<dbReference type="NCBIfam" id="NF004321">
    <property type="entry name" value="PRK05715.1-3"/>
    <property type="match status" value="1"/>
</dbReference>
<dbReference type="Pfam" id="PF00420">
    <property type="entry name" value="Oxidored_q2"/>
    <property type="match status" value="1"/>
</dbReference>
<dbReference type="GO" id="GO:0030964">
    <property type="term" value="C:NADH dehydrogenase complex"/>
    <property type="evidence" value="ECO:0007669"/>
    <property type="project" value="TreeGrafter"/>
</dbReference>
<dbReference type="OrthoDB" id="9810120at2"/>
<keyword evidence="12 13" id="KW-0472">Membrane</keyword>
<dbReference type="Proteomes" id="UP000233350">
    <property type="component" value="Unassembled WGS sequence"/>
</dbReference>
<evidence type="ECO:0000256" key="6">
    <source>
        <dbReference type="ARBA" id="ARBA00022519"/>
    </source>
</evidence>
<dbReference type="InterPro" id="IPR039428">
    <property type="entry name" value="NUOK/Mnh_C1-like"/>
</dbReference>
<feature type="transmembrane region" description="Helical" evidence="13">
    <location>
        <begin position="60"/>
        <end position="84"/>
    </location>
</feature>
<gene>
    <name evidence="13" type="primary">nuoK</name>
    <name evidence="14" type="ORF">BCM31_03315</name>
</gene>
<keyword evidence="13" id="KW-0830">Ubiquinone</keyword>
<dbReference type="HAMAP" id="MF_01456">
    <property type="entry name" value="NDH1_NuoK"/>
    <property type="match status" value="1"/>
</dbReference>
<keyword evidence="10 13" id="KW-1133">Transmembrane helix</keyword>
<dbReference type="GO" id="GO:0042773">
    <property type="term" value="P:ATP synthesis coupled electron transport"/>
    <property type="evidence" value="ECO:0007669"/>
    <property type="project" value="InterPro"/>
</dbReference>
<reference evidence="14 15" key="1">
    <citation type="submission" date="2016-07" db="EMBL/GenBank/DDBJ databases">
        <title>Detection of Helicobacter winghamensis from caecal content of red fox (Vulpes vulpes).</title>
        <authorList>
            <person name="Zanoni R.G."/>
            <person name="Florio D."/>
            <person name="Caffara M."/>
            <person name="Renzi M."/>
            <person name="Parisi A."/>
            <person name="Pasquali F."/>
            <person name="Manfreda G."/>
        </authorList>
    </citation>
    <scope>NUCLEOTIDE SEQUENCE [LARGE SCALE GENOMIC DNA]</scope>
    <source>
        <strain evidence="14 15">295_13</strain>
    </source>
</reference>